<name>A0A8J3A9I2_9ACTN</name>
<feature type="transmembrane region" description="Helical" evidence="2">
    <location>
        <begin position="136"/>
        <end position="166"/>
    </location>
</feature>
<keyword evidence="2" id="KW-1133">Transmembrane helix</keyword>
<evidence type="ECO:0000256" key="1">
    <source>
        <dbReference type="SAM" id="MobiDB-lite"/>
    </source>
</evidence>
<evidence type="ECO:0008006" key="5">
    <source>
        <dbReference type="Google" id="ProtNLM"/>
    </source>
</evidence>
<accession>A0A8J3A9I2</accession>
<feature type="region of interest" description="Disordered" evidence="1">
    <location>
        <begin position="100"/>
        <end position="121"/>
    </location>
</feature>
<feature type="transmembrane region" description="Helical" evidence="2">
    <location>
        <begin position="172"/>
        <end position="196"/>
    </location>
</feature>
<evidence type="ECO:0000313" key="4">
    <source>
        <dbReference type="Proteomes" id="UP000650511"/>
    </source>
</evidence>
<organism evidence="3 4">
    <name type="scientific">Egicoccus halophilus</name>
    <dbReference type="NCBI Taxonomy" id="1670830"/>
    <lineage>
        <taxon>Bacteria</taxon>
        <taxon>Bacillati</taxon>
        <taxon>Actinomycetota</taxon>
        <taxon>Nitriliruptoria</taxon>
        <taxon>Egicoccales</taxon>
        <taxon>Egicoccaceae</taxon>
        <taxon>Egicoccus</taxon>
    </lineage>
</organism>
<proteinExistence type="predicted"/>
<dbReference type="Proteomes" id="UP000650511">
    <property type="component" value="Unassembled WGS sequence"/>
</dbReference>
<reference evidence="3" key="2">
    <citation type="submission" date="2020-09" db="EMBL/GenBank/DDBJ databases">
        <authorList>
            <person name="Sun Q."/>
            <person name="Zhou Y."/>
        </authorList>
    </citation>
    <scope>NUCLEOTIDE SEQUENCE</scope>
    <source>
        <strain evidence="3">CGMCC 1.14988</strain>
    </source>
</reference>
<feature type="transmembrane region" description="Helical" evidence="2">
    <location>
        <begin position="68"/>
        <end position="90"/>
    </location>
</feature>
<evidence type="ECO:0000256" key="2">
    <source>
        <dbReference type="SAM" id="Phobius"/>
    </source>
</evidence>
<dbReference type="EMBL" id="BMHA01000009">
    <property type="protein sequence ID" value="GGI07560.1"/>
    <property type="molecule type" value="Genomic_DNA"/>
</dbReference>
<feature type="transmembrane region" description="Helical" evidence="2">
    <location>
        <begin position="42"/>
        <end position="62"/>
    </location>
</feature>
<keyword evidence="4" id="KW-1185">Reference proteome</keyword>
<keyword evidence="2" id="KW-0812">Transmembrane</keyword>
<feature type="region of interest" description="Disordered" evidence="1">
    <location>
        <begin position="1"/>
        <end position="21"/>
    </location>
</feature>
<dbReference type="AlphaFoldDB" id="A0A8J3A9I2"/>
<protein>
    <recommendedName>
        <fullName evidence="5">Tripartite tricarboxylate transporter TctB family protein</fullName>
    </recommendedName>
</protein>
<reference evidence="3" key="1">
    <citation type="journal article" date="2014" name="Int. J. Syst. Evol. Microbiol.">
        <title>Complete genome sequence of Corynebacterium casei LMG S-19264T (=DSM 44701T), isolated from a smear-ripened cheese.</title>
        <authorList>
            <consortium name="US DOE Joint Genome Institute (JGI-PGF)"/>
            <person name="Walter F."/>
            <person name="Albersmeier A."/>
            <person name="Kalinowski J."/>
            <person name="Ruckert C."/>
        </authorList>
    </citation>
    <scope>NUCLEOTIDE SEQUENCE</scope>
    <source>
        <strain evidence="3">CGMCC 1.14988</strain>
    </source>
</reference>
<comment type="caution">
    <text evidence="3">The sequence shown here is derived from an EMBL/GenBank/DDBJ whole genome shotgun (WGS) entry which is preliminary data.</text>
</comment>
<sequence length="211" mass="23359">MRQPGDVGAPEDPAGDQPVPGEVDVRAEEVIGATRVGTRSDIWVSTFLMLLVIAYIVRSFSYSTEARLLPVATALPAFVILATVTGRSVLRYLRTIRTPNGPTSQPSADRAAVRGPDVDESEKLSRRRDRINARRSIVWVALACLIPMTMGFVLGFPVFLLLYLRLQAEESYFFTVIYTAVFCAAVYAFFIMWVGIRPYEGLLDLPGRLGL</sequence>
<evidence type="ECO:0000313" key="3">
    <source>
        <dbReference type="EMBL" id="GGI07560.1"/>
    </source>
</evidence>
<keyword evidence="2" id="KW-0472">Membrane</keyword>
<gene>
    <name evidence="3" type="ORF">GCM10011354_24700</name>
</gene>